<dbReference type="PROSITE" id="PS50887">
    <property type="entry name" value="GGDEF"/>
    <property type="match status" value="1"/>
</dbReference>
<dbReference type="Pfam" id="PF00990">
    <property type="entry name" value="GGDEF"/>
    <property type="match status" value="1"/>
</dbReference>
<dbReference type="CDD" id="cd00130">
    <property type="entry name" value="PAS"/>
    <property type="match status" value="1"/>
</dbReference>
<dbReference type="InParanoid" id="F1ZCE5"/>
<dbReference type="Pfam" id="PF13426">
    <property type="entry name" value="PAS_9"/>
    <property type="match status" value="1"/>
</dbReference>
<dbReference type="eggNOG" id="COG5001">
    <property type="taxonomic scope" value="Bacteria"/>
</dbReference>
<dbReference type="InterPro" id="IPR000700">
    <property type="entry name" value="PAS-assoc_C"/>
</dbReference>
<dbReference type="NCBIfam" id="TIGR00254">
    <property type="entry name" value="GGDEF"/>
    <property type="match status" value="1"/>
</dbReference>
<feature type="domain" description="PAC" evidence="2">
    <location>
        <begin position="103"/>
        <end position="157"/>
    </location>
</feature>
<dbReference type="NCBIfam" id="TIGR00229">
    <property type="entry name" value="sensory_box"/>
    <property type="match status" value="1"/>
</dbReference>
<dbReference type="InterPro" id="IPR052155">
    <property type="entry name" value="Biofilm_reg_signaling"/>
</dbReference>
<dbReference type="PANTHER" id="PTHR44757:SF2">
    <property type="entry name" value="BIOFILM ARCHITECTURE MAINTENANCE PROTEIN MBAA"/>
    <property type="match status" value="1"/>
</dbReference>
<evidence type="ECO:0000313" key="5">
    <source>
        <dbReference type="EMBL" id="EGD57773.1"/>
    </source>
</evidence>
<dbReference type="SMART" id="SM00052">
    <property type="entry name" value="EAL"/>
    <property type="match status" value="1"/>
</dbReference>
<name>F1ZCE5_9SPHN</name>
<dbReference type="InterPro" id="IPR000160">
    <property type="entry name" value="GGDEF_dom"/>
</dbReference>
<dbReference type="CDD" id="cd01948">
    <property type="entry name" value="EAL"/>
    <property type="match status" value="1"/>
</dbReference>
<dbReference type="HOGENOM" id="CLU_000445_70_20_5"/>
<evidence type="ECO:0000259" key="3">
    <source>
        <dbReference type="PROSITE" id="PS50883"/>
    </source>
</evidence>
<dbReference type="InterPro" id="IPR000014">
    <property type="entry name" value="PAS"/>
</dbReference>
<accession>F1ZCE5</accession>
<dbReference type="PANTHER" id="PTHR44757">
    <property type="entry name" value="DIGUANYLATE CYCLASE DGCP"/>
    <property type="match status" value="1"/>
</dbReference>
<dbReference type="CDD" id="cd01949">
    <property type="entry name" value="GGDEF"/>
    <property type="match status" value="1"/>
</dbReference>
<dbReference type="Gene3D" id="3.30.450.20">
    <property type="entry name" value="PAS domain"/>
    <property type="match status" value="1"/>
</dbReference>
<dbReference type="PROSITE" id="PS50883">
    <property type="entry name" value="EAL"/>
    <property type="match status" value="1"/>
</dbReference>
<organism evidence="5 6">
    <name type="scientific">Novosphingobium nitrogenifigens DSM 19370</name>
    <dbReference type="NCBI Taxonomy" id="983920"/>
    <lineage>
        <taxon>Bacteria</taxon>
        <taxon>Pseudomonadati</taxon>
        <taxon>Pseudomonadota</taxon>
        <taxon>Alphaproteobacteria</taxon>
        <taxon>Sphingomonadales</taxon>
        <taxon>Sphingomonadaceae</taxon>
        <taxon>Novosphingobium</taxon>
    </lineage>
</organism>
<comment type="caution">
    <text evidence="5">The sequence shown here is derived from an EMBL/GenBank/DDBJ whole genome shotgun (WGS) entry which is preliminary data.</text>
</comment>
<dbReference type="SUPFAM" id="SSF55073">
    <property type="entry name" value="Nucleotide cyclase"/>
    <property type="match status" value="1"/>
</dbReference>
<dbReference type="GO" id="GO:0003824">
    <property type="term" value="F:catalytic activity"/>
    <property type="evidence" value="ECO:0007669"/>
    <property type="project" value="UniProtKB-ARBA"/>
</dbReference>
<gene>
    <name evidence="5" type="ORF">Y88_3099</name>
</gene>
<dbReference type="InterPro" id="IPR001633">
    <property type="entry name" value="EAL_dom"/>
</dbReference>
<reference evidence="5 6" key="1">
    <citation type="journal article" date="2012" name="J. Bacteriol.">
        <title>Draft Genome Sequence of Novosphingobium nitrogenifigens Y88T.</title>
        <authorList>
            <person name="Strabala T.J."/>
            <person name="Macdonald L."/>
            <person name="Liu V."/>
            <person name="Smit A.M."/>
        </authorList>
    </citation>
    <scope>NUCLEOTIDE SEQUENCE [LARGE SCALE GENOMIC DNA]</scope>
    <source>
        <strain evidence="5 6">DSM 19370</strain>
    </source>
</reference>
<dbReference type="SMART" id="SM00267">
    <property type="entry name" value="GGDEF"/>
    <property type="match status" value="1"/>
</dbReference>
<evidence type="ECO:0000259" key="1">
    <source>
        <dbReference type="PROSITE" id="PS50112"/>
    </source>
</evidence>
<dbReference type="Pfam" id="PF00563">
    <property type="entry name" value="EAL"/>
    <property type="match status" value="1"/>
</dbReference>
<evidence type="ECO:0000259" key="4">
    <source>
        <dbReference type="PROSITE" id="PS50887"/>
    </source>
</evidence>
<dbReference type="InterPro" id="IPR043128">
    <property type="entry name" value="Rev_trsase/Diguanyl_cyclase"/>
</dbReference>
<feature type="domain" description="GGDEF" evidence="4">
    <location>
        <begin position="187"/>
        <end position="320"/>
    </location>
</feature>
<dbReference type="EMBL" id="AEWJ01000054">
    <property type="protein sequence ID" value="EGD57773.1"/>
    <property type="molecule type" value="Genomic_DNA"/>
</dbReference>
<dbReference type="AlphaFoldDB" id="F1ZCE5"/>
<dbReference type="Gene3D" id="3.20.20.450">
    <property type="entry name" value="EAL domain"/>
    <property type="match status" value="1"/>
</dbReference>
<evidence type="ECO:0000259" key="2">
    <source>
        <dbReference type="PROSITE" id="PS50113"/>
    </source>
</evidence>
<dbReference type="PROSITE" id="PS50113">
    <property type="entry name" value="PAC"/>
    <property type="match status" value="1"/>
</dbReference>
<dbReference type="InterPro" id="IPR035965">
    <property type="entry name" value="PAS-like_dom_sf"/>
</dbReference>
<dbReference type="PROSITE" id="PS50112">
    <property type="entry name" value="PAS"/>
    <property type="match status" value="1"/>
</dbReference>
<sequence>MRAMKTVKPDDLFKGAQEVDISNALSMRHPDDWATFYKEALDEAAIVAMTDPDGTITSVNKKFCEISGYREHELIGANHRLLRSGIHDRAFWRDFYQTITRGHVWHGNICNRAKSGHHYWVDTTIVPHKDATGRIHSYTAIRFDITPQKVAEERLWKLANTDPLTGLPNRRRFLENLQSLTDTGAENGIILGLMDIDNFKGLNDSLGHTVGDHVLQHVANRIRETLEAEDIVARLGGDEFALILRHCASNTEAEERIARIEDALSELIPLGRDSRRVSASLGLTRFPEGGATANELMKHADIALYKAKANGRNRTEFFTDSMREEVIRHTELLHRFENALRNNELEVHYQPVMPLTRQAPFKMEALLRWRHPEQGLLYPPQFMDALLDEGLATMADFHVLETVLRDLRRFHADGARPQMVTINATMGDFRSPHFIARILTAIEDGEIAPANLCVEITEGMILDDRSSVARAGIEKLHAHGILTAFDDFGTGYASLRDLRDLPVDFIKIDKSFIVSLTTDAADRAIVQTVIELAHHLGKRVVAEGVDDPAKLAILREFGCDSIQGFLISPALPLDAIRQFLLDGRADELRI</sequence>
<dbReference type="FunFam" id="3.30.70.270:FF:000001">
    <property type="entry name" value="Diguanylate cyclase domain protein"/>
    <property type="match status" value="1"/>
</dbReference>
<proteinExistence type="predicted"/>
<feature type="domain" description="PAS" evidence="1">
    <location>
        <begin position="47"/>
        <end position="76"/>
    </location>
</feature>
<dbReference type="Gene3D" id="3.30.70.270">
    <property type="match status" value="1"/>
</dbReference>
<protein>
    <submittedName>
        <fullName evidence="5">Diguanylate cyclase</fullName>
    </submittedName>
</protein>
<dbReference type="InterPro" id="IPR029787">
    <property type="entry name" value="Nucleotide_cyclase"/>
</dbReference>
<feature type="domain" description="EAL" evidence="3">
    <location>
        <begin position="329"/>
        <end position="584"/>
    </location>
</feature>
<dbReference type="STRING" id="983920.Y88_3099"/>
<dbReference type="Proteomes" id="UP000004728">
    <property type="component" value="Unassembled WGS sequence"/>
</dbReference>
<keyword evidence="6" id="KW-1185">Reference proteome</keyword>
<dbReference type="SUPFAM" id="SSF55785">
    <property type="entry name" value="PYP-like sensor domain (PAS domain)"/>
    <property type="match status" value="1"/>
</dbReference>
<evidence type="ECO:0000313" key="6">
    <source>
        <dbReference type="Proteomes" id="UP000004728"/>
    </source>
</evidence>
<dbReference type="InterPro" id="IPR035919">
    <property type="entry name" value="EAL_sf"/>
</dbReference>
<dbReference type="SUPFAM" id="SSF141868">
    <property type="entry name" value="EAL domain-like"/>
    <property type="match status" value="1"/>
</dbReference>